<dbReference type="EMBL" id="JADGJW010000868">
    <property type="protein sequence ID" value="KAJ3210877.1"/>
    <property type="molecule type" value="Genomic_DNA"/>
</dbReference>
<dbReference type="Proteomes" id="UP001211065">
    <property type="component" value="Unassembled WGS sequence"/>
</dbReference>
<proteinExistence type="predicted"/>
<sequence length="71" mass="8326">VHEVKSLKEFHPKFILKEQDIADTTTKMDTYTLTELNNRTDYCPSNVNCKNIEEIKNAVFDSKTFITWTVK</sequence>
<evidence type="ECO:0000313" key="1">
    <source>
        <dbReference type="EMBL" id="KAJ3210877.1"/>
    </source>
</evidence>
<organism evidence="1 2">
    <name type="scientific">Clydaea vesicula</name>
    <dbReference type="NCBI Taxonomy" id="447962"/>
    <lineage>
        <taxon>Eukaryota</taxon>
        <taxon>Fungi</taxon>
        <taxon>Fungi incertae sedis</taxon>
        <taxon>Chytridiomycota</taxon>
        <taxon>Chytridiomycota incertae sedis</taxon>
        <taxon>Chytridiomycetes</taxon>
        <taxon>Lobulomycetales</taxon>
        <taxon>Lobulomycetaceae</taxon>
        <taxon>Clydaea</taxon>
    </lineage>
</organism>
<name>A0AAD5TW59_9FUNG</name>
<evidence type="ECO:0000313" key="2">
    <source>
        <dbReference type="Proteomes" id="UP001211065"/>
    </source>
</evidence>
<feature type="non-terminal residue" evidence="1">
    <location>
        <position position="1"/>
    </location>
</feature>
<comment type="caution">
    <text evidence="1">The sequence shown here is derived from an EMBL/GenBank/DDBJ whole genome shotgun (WGS) entry which is preliminary data.</text>
</comment>
<protein>
    <submittedName>
        <fullName evidence="1">Uncharacterized protein</fullName>
    </submittedName>
</protein>
<gene>
    <name evidence="1" type="ORF">HK099_008152</name>
</gene>
<accession>A0AAD5TW59</accession>
<dbReference type="AlphaFoldDB" id="A0AAD5TW59"/>
<keyword evidence="2" id="KW-1185">Reference proteome</keyword>
<reference evidence="1" key="1">
    <citation type="submission" date="2020-05" db="EMBL/GenBank/DDBJ databases">
        <title>Phylogenomic resolution of chytrid fungi.</title>
        <authorList>
            <person name="Stajich J.E."/>
            <person name="Amses K."/>
            <person name="Simmons R."/>
            <person name="Seto K."/>
            <person name="Myers J."/>
            <person name="Bonds A."/>
            <person name="Quandt C.A."/>
            <person name="Barry K."/>
            <person name="Liu P."/>
            <person name="Grigoriev I."/>
            <person name="Longcore J.E."/>
            <person name="James T.Y."/>
        </authorList>
    </citation>
    <scope>NUCLEOTIDE SEQUENCE</scope>
    <source>
        <strain evidence="1">JEL0476</strain>
    </source>
</reference>